<sequence>MSSSVSALFQPLRVGTTDLQHRVVMAPLTRFRANKYHVHGELAKTYYAQRSSAPGTLIISEATFIAPQAAGYANVPGIWNDAQISGWKKITDAVHANGSYIFLQLWVLGRTADPAILRQEGGFDVVAPSPIPLGGDGPHSGEGGPVVPRALTTAEIKEYAQLYSKAASNAIEAGFDGVEVHAANGYLLDQFLQTVSNERTDEYGGSVDNRVRFPLEAINAVVEAIGAERTAVRISPWSKFQDMGMKDPLPTFTTFIERIRDAHPDFAYIHVVEPRVDGIVDGEVTDENRAQSNEALRKIWGDRPYIAAGGMDGAAAINTVEKYGGLVAFGRHFIANPDLPLRLKEGHSLTRYNRDTFYTTEAAAGYIDYPFSKNVVALQA</sequence>
<dbReference type="CDD" id="cd02933">
    <property type="entry name" value="OYE_like_FMN"/>
    <property type="match status" value="1"/>
</dbReference>
<evidence type="ECO:0000313" key="2">
    <source>
        <dbReference type="EMBL" id="KAH9000491.1"/>
    </source>
</evidence>
<proteinExistence type="predicted"/>
<dbReference type="Proteomes" id="UP001201163">
    <property type="component" value="Unassembled WGS sequence"/>
</dbReference>
<dbReference type="Pfam" id="PF00724">
    <property type="entry name" value="Oxidored_FMN"/>
    <property type="match status" value="1"/>
</dbReference>
<accession>A0AAD4LU12</accession>
<feature type="domain" description="NADH:flavin oxidoreductase/NADH oxidase N-terminal" evidence="1">
    <location>
        <begin position="8"/>
        <end position="347"/>
    </location>
</feature>
<dbReference type="PANTHER" id="PTHR22893">
    <property type="entry name" value="NADH OXIDOREDUCTASE-RELATED"/>
    <property type="match status" value="1"/>
</dbReference>
<dbReference type="SUPFAM" id="SSF51395">
    <property type="entry name" value="FMN-linked oxidoreductases"/>
    <property type="match status" value="1"/>
</dbReference>
<comment type="caution">
    <text evidence="2">The sequence shown here is derived from an EMBL/GenBank/DDBJ whole genome shotgun (WGS) entry which is preliminary data.</text>
</comment>
<dbReference type="FunFam" id="3.20.20.70:FF:000138">
    <property type="entry name" value="NADPH dehydrogenase 1"/>
    <property type="match status" value="1"/>
</dbReference>
<dbReference type="GO" id="GO:0003959">
    <property type="term" value="F:NADPH dehydrogenase activity"/>
    <property type="evidence" value="ECO:0007669"/>
    <property type="project" value="TreeGrafter"/>
</dbReference>
<keyword evidence="3" id="KW-1185">Reference proteome</keyword>
<dbReference type="InterPro" id="IPR001155">
    <property type="entry name" value="OxRdtase_FMN_N"/>
</dbReference>
<evidence type="ECO:0000259" key="1">
    <source>
        <dbReference type="Pfam" id="PF00724"/>
    </source>
</evidence>
<evidence type="ECO:0000313" key="3">
    <source>
        <dbReference type="Proteomes" id="UP001201163"/>
    </source>
</evidence>
<dbReference type="PANTHER" id="PTHR22893:SF91">
    <property type="entry name" value="NADPH DEHYDROGENASE 2-RELATED"/>
    <property type="match status" value="1"/>
</dbReference>
<dbReference type="AlphaFoldDB" id="A0AAD4LU12"/>
<reference evidence="2" key="1">
    <citation type="submission" date="2022-01" db="EMBL/GenBank/DDBJ databases">
        <title>Comparative genomics reveals a dynamic genome evolution in the ectomycorrhizal milk-cap (Lactarius) mushrooms.</title>
        <authorList>
            <consortium name="DOE Joint Genome Institute"/>
            <person name="Lebreton A."/>
            <person name="Tang N."/>
            <person name="Kuo A."/>
            <person name="LaButti K."/>
            <person name="Drula E."/>
            <person name="Barry K."/>
            <person name="Clum A."/>
            <person name="Lipzen A."/>
            <person name="Mousain D."/>
            <person name="Ng V."/>
            <person name="Wang R."/>
            <person name="Wang X."/>
            <person name="Dai Y."/>
            <person name="Henrissat B."/>
            <person name="Grigoriev I.V."/>
            <person name="Guerin-Laguette A."/>
            <person name="Yu F."/>
            <person name="Martin F.M."/>
        </authorList>
    </citation>
    <scope>NUCLEOTIDE SEQUENCE</scope>
    <source>
        <strain evidence="2">QP</strain>
    </source>
</reference>
<dbReference type="EMBL" id="JAKELL010000002">
    <property type="protein sequence ID" value="KAH9000491.1"/>
    <property type="molecule type" value="Genomic_DNA"/>
</dbReference>
<dbReference type="InterPro" id="IPR045247">
    <property type="entry name" value="Oye-like"/>
</dbReference>
<protein>
    <recommendedName>
        <fullName evidence="1">NADH:flavin oxidoreductase/NADH oxidase N-terminal domain-containing protein</fullName>
    </recommendedName>
</protein>
<gene>
    <name evidence="2" type="ORF">EDB92DRAFT_2080674</name>
</gene>
<organism evidence="2 3">
    <name type="scientific">Lactarius akahatsu</name>
    <dbReference type="NCBI Taxonomy" id="416441"/>
    <lineage>
        <taxon>Eukaryota</taxon>
        <taxon>Fungi</taxon>
        <taxon>Dikarya</taxon>
        <taxon>Basidiomycota</taxon>
        <taxon>Agaricomycotina</taxon>
        <taxon>Agaricomycetes</taxon>
        <taxon>Russulales</taxon>
        <taxon>Russulaceae</taxon>
        <taxon>Lactarius</taxon>
    </lineage>
</organism>
<name>A0AAD4LU12_9AGAM</name>
<dbReference type="Gene3D" id="3.20.20.70">
    <property type="entry name" value="Aldolase class I"/>
    <property type="match status" value="1"/>
</dbReference>
<dbReference type="InterPro" id="IPR013785">
    <property type="entry name" value="Aldolase_TIM"/>
</dbReference>
<dbReference type="GO" id="GO:0010181">
    <property type="term" value="F:FMN binding"/>
    <property type="evidence" value="ECO:0007669"/>
    <property type="project" value="InterPro"/>
</dbReference>